<dbReference type="AlphaFoldDB" id="K0R4W2"/>
<reference evidence="3 4" key="1">
    <citation type="journal article" date="2012" name="Genome Biol.">
        <title>Genome and low-iron response of an oceanic diatom adapted to chronic iron limitation.</title>
        <authorList>
            <person name="Lommer M."/>
            <person name="Specht M."/>
            <person name="Roy A.S."/>
            <person name="Kraemer L."/>
            <person name="Andreson R."/>
            <person name="Gutowska M.A."/>
            <person name="Wolf J."/>
            <person name="Bergner S.V."/>
            <person name="Schilhabel M.B."/>
            <person name="Klostermeier U.C."/>
            <person name="Beiko R.G."/>
            <person name="Rosenstiel P."/>
            <person name="Hippler M."/>
            <person name="Laroche J."/>
        </authorList>
    </citation>
    <scope>NUCLEOTIDE SEQUENCE [LARGE SCALE GENOMIC DNA]</scope>
    <source>
        <strain evidence="3 4">CCMP1005</strain>
    </source>
</reference>
<feature type="transmembrane region" description="Helical" evidence="2">
    <location>
        <begin position="84"/>
        <end position="103"/>
    </location>
</feature>
<protein>
    <submittedName>
        <fullName evidence="3">Uncharacterized protein</fullName>
    </submittedName>
</protein>
<dbReference type="Proteomes" id="UP000266841">
    <property type="component" value="Unassembled WGS sequence"/>
</dbReference>
<feature type="region of interest" description="Disordered" evidence="1">
    <location>
        <begin position="1"/>
        <end position="36"/>
    </location>
</feature>
<evidence type="ECO:0000256" key="1">
    <source>
        <dbReference type="SAM" id="MobiDB-lite"/>
    </source>
</evidence>
<accession>K0R4W2</accession>
<feature type="transmembrane region" description="Helical" evidence="2">
    <location>
        <begin position="115"/>
        <end position="134"/>
    </location>
</feature>
<evidence type="ECO:0000313" key="3">
    <source>
        <dbReference type="EMBL" id="EJK46854.1"/>
    </source>
</evidence>
<keyword evidence="2" id="KW-1133">Transmembrane helix</keyword>
<keyword evidence="4" id="KW-1185">Reference proteome</keyword>
<keyword evidence="2" id="KW-0812">Transmembrane</keyword>
<sequence length="232" mass="24569">MSETNEDQTGADVEVEKTNEDPEDVGVEEAPAPEEAPDAVAEKASLGVALDANQVVTLVAGMVLLIALGAEYDWDFSWLPYRGYALSVSIIAMALSCGNLIALKFAKGVYDKHGSHVNILLFCYNFVGACFLTFEKPFTTTSNGYFASWALVYGSAMSLGMKQAGIGSKIRGLGSIVGLLASALVVVIATIKPVRDLGEGVYDGVKGEAIYALVLACLTFVVTSVIMVQHTE</sequence>
<proteinExistence type="predicted"/>
<comment type="caution">
    <text evidence="3">The sequence shown here is derived from an EMBL/GenBank/DDBJ whole genome shotgun (WGS) entry which is preliminary data.</text>
</comment>
<organism evidence="3 4">
    <name type="scientific">Thalassiosira oceanica</name>
    <name type="common">Marine diatom</name>
    <dbReference type="NCBI Taxonomy" id="159749"/>
    <lineage>
        <taxon>Eukaryota</taxon>
        <taxon>Sar</taxon>
        <taxon>Stramenopiles</taxon>
        <taxon>Ochrophyta</taxon>
        <taxon>Bacillariophyta</taxon>
        <taxon>Coscinodiscophyceae</taxon>
        <taxon>Thalassiosirophycidae</taxon>
        <taxon>Thalassiosirales</taxon>
        <taxon>Thalassiosiraceae</taxon>
        <taxon>Thalassiosira</taxon>
    </lineage>
</organism>
<evidence type="ECO:0000313" key="4">
    <source>
        <dbReference type="Proteomes" id="UP000266841"/>
    </source>
</evidence>
<dbReference type="OrthoDB" id="54981at2759"/>
<dbReference type="EMBL" id="AGNL01047496">
    <property type="protein sequence ID" value="EJK46854.1"/>
    <property type="molecule type" value="Genomic_DNA"/>
</dbReference>
<feature type="transmembrane region" description="Helical" evidence="2">
    <location>
        <begin position="172"/>
        <end position="189"/>
    </location>
</feature>
<feature type="transmembrane region" description="Helical" evidence="2">
    <location>
        <begin position="209"/>
        <end position="228"/>
    </location>
</feature>
<gene>
    <name evidence="3" type="ORF">THAOC_34454</name>
</gene>
<feature type="transmembrane region" description="Helical" evidence="2">
    <location>
        <begin position="55"/>
        <end position="72"/>
    </location>
</feature>
<name>K0R4W2_THAOC</name>
<feature type="transmembrane region" description="Helical" evidence="2">
    <location>
        <begin position="146"/>
        <end position="165"/>
    </location>
</feature>
<feature type="compositionally biased region" description="Acidic residues" evidence="1">
    <location>
        <begin position="21"/>
        <end position="36"/>
    </location>
</feature>
<evidence type="ECO:0000256" key="2">
    <source>
        <dbReference type="SAM" id="Phobius"/>
    </source>
</evidence>
<keyword evidence="2" id="KW-0472">Membrane</keyword>